<accession>A0A4Y2UE44</accession>
<evidence type="ECO:0000313" key="1">
    <source>
        <dbReference type="EMBL" id="GBO09800.1"/>
    </source>
</evidence>
<evidence type="ECO:0000313" key="2">
    <source>
        <dbReference type="Proteomes" id="UP000499080"/>
    </source>
</evidence>
<dbReference type="EMBL" id="BGPR01035124">
    <property type="protein sequence ID" value="GBO09800.1"/>
    <property type="molecule type" value="Genomic_DNA"/>
</dbReference>
<gene>
    <name evidence="1" type="ORF">AVEN_195388_1</name>
</gene>
<protein>
    <submittedName>
        <fullName evidence="1">Uncharacterized protein</fullName>
    </submittedName>
</protein>
<dbReference type="AlphaFoldDB" id="A0A4Y2UE44"/>
<keyword evidence="2" id="KW-1185">Reference proteome</keyword>
<proteinExistence type="predicted"/>
<dbReference type="Proteomes" id="UP000499080">
    <property type="component" value="Unassembled WGS sequence"/>
</dbReference>
<name>A0A4Y2UE44_ARAVE</name>
<comment type="caution">
    <text evidence="1">The sequence shown here is derived from an EMBL/GenBank/DDBJ whole genome shotgun (WGS) entry which is preliminary data.</text>
</comment>
<organism evidence="1 2">
    <name type="scientific">Araneus ventricosus</name>
    <name type="common">Orbweaver spider</name>
    <name type="synonym">Epeira ventricosa</name>
    <dbReference type="NCBI Taxonomy" id="182803"/>
    <lineage>
        <taxon>Eukaryota</taxon>
        <taxon>Metazoa</taxon>
        <taxon>Ecdysozoa</taxon>
        <taxon>Arthropoda</taxon>
        <taxon>Chelicerata</taxon>
        <taxon>Arachnida</taxon>
        <taxon>Araneae</taxon>
        <taxon>Araneomorphae</taxon>
        <taxon>Entelegynae</taxon>
        <taxon>Araneoidea</taxon>
        <taxon>Araneidae</taxon>
        <taxon>Araneus</taxon>
    </lineage>
</organism>
<reference evidence="1 2" key="1">
    <citation type="journal article" date="2019" name="Sci. Rep.">
        <title>Orb-weaving spider Araneus ventricosus genome elucidates the spidroin gene catalogue.</title>
        <authorList>
            <person name="Kono N."/>
            <person name="Nakamura H."/>
            <person name="Ohtoshi R."/>
            <person name="Moran D.A.P."/>
            <person name="Shinohara A."/>
            <person name="Yoshida Y."/>
            <person name="Fujiwara M."/>
            <person name="Mori M."/>
            <person name="Tomita M."/>
            <person name="Arakawa K."/>
        </authorList>
    </citation>
    <scope>NUCLEOTIDE SEQUENCE [LARGE SCALE GENOMIC DNA]</scope>
</reference>
<sequence>MSSATHRNQSSMRISDENWTAVDKNLEIQCPHFPFGAFGHETEIRSWEEERPSFTIWRIRSENCNTMLGRGASRIFNLAHSVRKLKYDPGKRRVVGNSNEINQLDATCQQWLWTVRSRTPFRQIQFKPCCLN</sequence>